<feature type="transmembrane region" description="Helical" evidence="2">
    <location>
        <begin position="238"/>
        <end position="256"/>
    </location>
</feature>
<accession>A0AA38HAX6</accession>
<keyword evidence="2" id="KW-1133">Transmembrane helix</keyword>
<comment type="caution">
    <text evidence="4">The sequence shown here is derived from an EMBL/GenBank/DDBJ whole genome shotgun (WGS) entry which is preliminary data.</text>
</comment>
<dbReference type="EMBL" id="JAKWFO010000005">
    <property type="protein sequence ID" value="KAI9636049.1"/>
    <property type="molecule type" value="Genomic_DNA"/>
</dbReference>
<gene>
    <name evidence="4" type="ORF">MKK02DRAFT_33333</name>
</gene>
<evidence type="ECO:0000259" key="3">
    <source>
        <dbReference type="Pfam" id="PF20152"/>
    </source>
</evidence>
<keyword evidence="5" id="KW-1185">Reference proteome</keyword>
<feature type="transmembrane region" description="Helical" evidence="2">
    <location>
        <begin position="119"/>
        <end position="138"/>
    </location>
</feature>
<protein>
    <recommendedName>
        <fullName evidence="3">DUF6534 domain-containing protein</fullName>
    </recommendedName>
</protein>
<reference evidence="4" key="1">
    <citation type="journal article" date="2022" name="G3 (Bethesda)">
        <title>High quality genome of the basidiomycete yeast Dioszegia hungarica PDD-24b-2 isolated from cloud water.</title>
        <authorList>
            <person name="Jarrige D."/>
            <person name="Haridas S."/>
            <person name="Bleykasten-Grosshans C."/>
            <person name="Joly M."/>
            <person name="Nadalig T."/>
            <person name="Sancelme M."/>
            <person name="Vuilleumier S."/>
            <person name="Grigoriev I.V."/>
            <person name="Amato P."/>
            <person name="Bringel F."/>
        </authorList>
    </citation>
    <scope>NUCLEOTIDE SEQUENCE</scope>
    <source>
        <strain evidence="4">PDD-24b-2</strain>
    </source>
</reference>
<sequence length="358" mass="39692">MVARLPPTTSSQSLYQMSTPTGQAALMEALAAHSMSADKGMLIMPFFISCWIDAVMMGLVISQAYAYWTYARTDKKHIVLLVFLTVAGAIASTIIDLLWTQYLFVWNFGTYLPFADGSWLIKFLGTEIFTVLVVQIFYVDRACRLFSHWWPAAVTGPFILAMPCLGISLLHHLSTFPYLTPDVLTGNNPLVDALAYSWLTVNIVADVLITGIIVYGLSKVRTGWAHTDSVLRKLSIQCFESQIPALIGSIVSLIAWNKVFELALTVIIIQSKVYVLGLLITLNLRAGNRSTTINASFHQTSSGPKDTAYHMNAISSARSESEAHLNDQKSPWSTSDRYVKPTDEETDCTGSLHEHRMV</sequence>
<feature type="transmembrane region" description="Helical" evidence="2">
    <location>
        <begin position="193"/>
        <end position="217"/>
    </location>
</feature>
<evidence type="ECO:0000313" key="5">
    <source>
        <dbReference type="Proteomes" id="UP001164286"/>
    </source>
</evidence>
<proteinExistence type="predicted"/>
<name>A0AA38HAX6_9TREE</name>
<dbReference type="Proteomes" id="UP001164286">
    <property type="component" value="Unassembled WGS sequence"/>
</dbReference>
<feature type="region of interest" description="Disordered" evidence="1">
    <location>
        <begin position="317"/>
        <end position="358"/>
    </location>
</feature>
<dbReference type="GeneID" id="77727903"/>
<feature type="transmembrane region" description="Helical" evidence="2">
    <location>
        <begin position="42"/>
        <end position="66"/>
    </location>
</feature>
<keyword evidence="2" id="KW-0472">Membrane</keyword>
<dbReference type="Pfam" id="PF20152">
    <property type="entry name" value="DUF6534"/>
    <property type="match status" value="1"/>
</dbReference>
<keyword evidence="2" id="KW-0812">Transmembrane</keyword>
<dbReference type="PANTHER" id="PTHR40465:SF1">
    <property type="entry name" value="DUF6534 DOMAIN-CONTAINING PROTEIN"/>
    <property type="match status" value="1"/>
</dbReference>
<evidence type="ECO:0000256" key="1">
    <source>
        <dbReference type="SAM" id="MobiDB-lite"/>
    </source>
</evidence>
<evidence type="ECO:0000256" key="2">
    <source>
        <dbReference type="SAM" id="Phobius"/>
    </source>
</evidence>
<dbReference type="AlphaFoldDB" id="A0AA38HAX6"/>
<organism evidence="4 5">
    <name type="scientific">Dioszegia hungarica</name>
    <dbReference type="NCBI Taxonomy" id="4972"/>
    <lineage>
        <taxon>Eukaryota</taxon>
        <taxon>Fungi</taxon>
        <taxon>Dikarya</taxon>
        <taxon>Basidiomycota</taxon>
        <taxon>Agaricomycotina</taxon>
        <taxon>Tremellomycetes</taxon>
        <taxon>Tremellales</taxon>
        <taxon>Bulleribasidiaceae</taxon>
        <taxon>Dioszegia</taxon>
    </lineage>
</organism>
<dbReference type="RefSeq" id="XP_052945826.1">
    <property type="nucleotide sequence ID" value="XM_053088698.1"/>
</dbReference>
<feature type="transmembrane region" description="Helical" evidence="2">
    <location>
        <begin position="150"/>
        <end position="173"/>
    </location>
</feature>
<feature type="transmembrane region" description="Helical" evidence="2">
    <location>
        <begin position="78"/>
        <end position="99"/>
    </location>
</feature>
<feature type="transmembrane region" description="Helical" evidence="2">
    <location>
        <begin position="262"/>
        <end position="284"/>
    </location>
</feature>
<evidence type="ECO:0000313" key="4">
    <source>
        <dbReference type="EMBL" id="KAI9636049.1"/>
    </source>
</evidence>
<dbReference type="InterPro" id="IPR045339">
    <property type="entry name" value="DUF6534"/>
</dbReference>
<feature type="domain" description="DUF6534" evidence="3">
    <location>
        <begin position="203"/>
        <end position="286"/>
    </location>
</feature>
<dbReference type="PANTHER" id="PTHR40465">
    <property type="entry name" value="CHROMOSOME 1, WHOLE GENOME SHOTGUN SEQUENCE"/>
    <property type="match status" value="1"/>
</dbReference>